<dbReference type="EMBL" id="JAACFV010000020">
    <property type="protein sequence ID" value="KAF7511419.1"/>
    <property type="molecule type" value="Genomic_DNA"/>
</dbReference>
<evidence type="ECO:0000313" key="2">
    <source>
        <dbReference type="EMBL" id="KAF7511419.1"/>
    </source>
</evidence>
<dbReference type="Gene3D" id="2.170.270.10">
    <property type="entry name" value="SET domain"/>
    <property type="match status" value="1"/>
</dbReference>
<dbReference type="OrthoDB" id="265717at2759"/>
<comment type="caution">
    <text evidence="2">The sequence shown here is derived from an EMBL/GenBank/DDBJ whole genome shotgun (WGS) entry which is preliminary data.</text>
</comment>
<sequence length="336" mass="38087">MGPLTRRWFNTADSRQLIHIISAGQKGLGVFAKVNIPRGTRIIAEPPLMKLDQVGNSITIWKAFNKLKPLEKEKYLELHHLECDKEYELMNPALEKNRQKLRIAKVLAIYRLNKSICHAGTIVVSYLPSRFNHSCLPNTKCAENPNLGDGVSTIHAVRDIKEGEELTYPYVPDFNRPKDQRQGTLYWQGGFLCLCEACSDSDFARSMDHKRQELSRLDQRVSDQEQYPWTKVVDGSSTLKDFQQMEVLQKDLGLHEALGVTYGRAARYCCSRLQDSQLTLEWASKTLANNRVCLGADHPICKDLVEMVSLLESAVRASGPFPSAVAEFYSLPLWDT</sequence>
<dbReference type="PANTHER" id="PTHR47332:SF2">
    <property type="entry name" value="SET-6"/>
    <property type="match status" value="1"/>
</dbReference>
<keyword evidence="3" id="KW-1185">Reference proteome</keyword>
<dbReference type="CDD" id="cd20071">
    <property type="entry name" value="SET_SMYD"/>
    <property type="match status" value="1"/>
</dbReference>
<dbReference type="AlphaFoldDB" id="A0A8H7E5P4"/>
<dbReference type="SUPFAM" id="SSF82199">
    <property type="entry name" value="SET domain"/>
    <property type="match status" value="1"/>
</dbReference>
<feature type="domain" description="SET" evidence="1">
    <location>
        <begin position="16"/>
        <end position="171"/>
    </location>
</feature>
<organism evidence="2 3">
    <name type="scientific">Endocarpon pusillum</name>
    <dbReference type="NCBI Taxonomy" id="364733"/>
    <lineage>
        <taxon>Eukaryota</taxon>
        <taxon>Fungi</taxon>
        <taxon>Dikarya</taxon>
        <taxon>Ascomycota</taxon>
        <taxon>Pezizomycotina</taxon>
        <taxon>Eurotiomycetes</taxon>
        <taxon>Chaetothyriomycetidae</taxon>
        <taxon>Verrucariales</taxon>
        <taxon>Verrucariaceae</taxon>
        <taxon>Endocarpon</taxon>
    </lineage>
</organism>
<dbReference type="PANTHER" id="PTHR47332">
    <property type="entry name" value="SET DOMAIN-CONTAINING PROTEIN 5"/>
    <property type="match status" value="1"/>
</dbReference>
<dbReference type="InterPro" id="IPR001214">
    <property type="entry name" value="SET_dom"/>
</dbReference>
<proteinExistence type="predicted"/>
<name>A0A8H7E5P4_9EURO</name>
<accession>A0A8H7E5P4</accession>
<reference evidence="2" key="1">
    <citation type="submission" date="2020-02" db="EMBL/GenBank/DDBJ databases">
        <authorList>
            <person name="Palmer J.M."/>
        </authorList>
    </citation>
    <scope>NUCLEOTIDE SEQUENCE</scope>
    <source>
        <strain evidence="2">EPUS1.4</strain>
        <tissue evidence="2">Thallus</tissue>
    </source>
</reference>
<dbReference type="SMART" id="SM00317">
    <property type="entry name" value="SET"/>
    <property type="match status" value="1"/>
</dbReference>
<evidence type="ECO:0000313" key="3">
    <source>
        <dbReference type="Proteomes" id="UP000606974"/>
    </source>
</evidence>
<dbReference type="PROSITE" id="PS50280">
    <property type="entry name" value="SET"/>
    <property type="match status" value="1"/>
</dbReference>
<dbReference type="InterPro" id="IPR046341">
    <property type="entry name" value="SET_dom_sf"/>
</dbReference>
<dbReference type="Proteomes" id="UP000606974">
    <property type="component" value="Unassembled WGS sequence"/>
</dbReference>
<gene>
    <name evidence="2" type="ORF">GJ744_004608</name>
</gene>
<dbReference type="InterPro" id="IPR053185">
    <property type="entry name" value="SET_domain_protein"/>
</dbReference>
<dbReference type="Pfam" id="PF00856">
    <property type="entry name" value="SET"/>
    <property type="match status" value="1"/>
</dbReference>
<protein>
    <recommendedName>
        <fullName evidence="1">SET domain-containing protein</fullName>
    </recommendedName>
</protein>
<evidence type="ECO:0000259" key="1">
    <source>
        <dbReference type="PROSITE" id="PS50280"/>
    </source>
</evidence>